<name>A0A0F0LR14_9MICO</name>
<dbReference type="STRING" id="400772.RR49_02357"/>
<evidence type="ECO:0000256" key="5">
    <source>
        <dbReference type="SAM" id="MobiDB-lite"/>
    </source>
</evidence>
<dbReference type="PROSITE" id="PS50893">
    <property type="entry name" value="ABC_TRANSPORTER_2"/>
    <property type="match status" value="1"/>
</dbReference>
<dbReference type="CDD" id="cd03220">
    <property type="entry name" value="ABC_KpsT_Wzt"/>
    <property type="match status" value="1"/>
</dbReference>
<dbReference type="Pfam" id="PF00005">
    <property type="entry name" value="ABC_tran"/>
    <property type="match status" value="1"/>
</dbReference>
<evidence type="ECO:0000256" key="2">
    <source>
        <dbReference type="ARBA" id="ARBA00022448"/>
    </source>
</evidence>
<comment type="caution">
    <text evidence="7">The sequence shown here is derived from an EMBL/GenBank/DDBJ whole genome shotgun (WGS) entry which is preliminary data.</text>
</comment>
<keyword evidence="7" id="KW-0378">Hydrolase</keyword>
<dbReference type="PATRIC" id="fig|400772.4.peg.2369"/>
<comment type="similarity">
    <text evidence="1">Belongs to the ABC transporter superfamily.</text>
</comment>
<dbReference type="InterPro" id="IPR003439">
    <property type="entry name" value="ABC_transporter-like_ATP-bd"/>
</dbReference>
<keyword evidence="3" id="KW-0547">Nucleotide-binding</keyword>
<dbReference type="EC" id="3.6.3.40" evidence="7"/>
<organism evidence="7 8">
    <name type="scientific">Microbacterium ginsengisoli</name>
    <dbReference type="NCBI Taxonomy" id="400772"/>
    <lineage>
        <taxon>Bacteria</taxon>
        <taxon>Bacillati</taxon>
        <taxon>Actinomycetota</taxon>
        <taxon>Actinomycetes</taxon>
        <taxon>Micrococcales</taxon>
        <taxon>Microbacteriaceae</taxon>
        <taxon>Microbacterium</taxon>
    </lineage>
</organism>
<dbReference type="EMBL" id="JYIY01000078">
    <property type="protein sequence ID" value="KJL35598.1"/>
    <property type="molecule type" value="Genomic_DNA"/>
</dbReference>
<dbReference type="AlphaFoldDB" id="A0A0F0LR14"/>
<dbReference type="GO" id="GO:0005524">
    <property type="term" value="F:ATP binding"/>
    <property type="evidence" value="ECO:0007669"/>
    <property type="project" value="UniProtKB-KW"/>
</dbReference>
<evidence type="ECO:0000256" key="1">
    <source>
        <dbReference type="ARBA" id="ARBA00005417"/>
    </source>
</evidence>
<gene>
    <name evidence="7" type="primary">tagH</name>
    <name evidence="7" type="ORF">RR49_02357</name>
</gene>
<feature type="region of interest" description="Disordered" evidence="5">
    <location>
        <begin position="260"/>
        <end position="290"/>
    </location>
</feature>
<dbReference type="CDD" id="cd10147">
    <property type="entry name" value="Wzt_C-like"/>
    <property type="match status" value="1"/>
</dbReference>
<dbReference type="GO" id="GO:0140359">
    <property type="term" value="F:ABC-type transporter activity"/>
    <property type="evidence" value="ECO:0007669"/>
    <property type="project" value="InterPro"/>
</dbReference>
<dbReference type="Proteomes" id="UP000033451">
    <property type="component" value="Unassembled WGS sequence"/>
</dbReference>
<dbReference type="SMART" id="SM00382">
    <property type="entry name" value="AAA"/>
    <property type="match status" value="1"/>
</dbReference>
<feature type="compositionally biased region" description="Basic and acidic residues" evidence="5">
    <location>
        <begin position="260"/>
        <end position="288"/>
    </location>
</feature>
<keyword evidence="8" id="KW-1185">Reference proteome</keyword>
<dbReference type="Gene3D" id="3.40.50.300">
    <property type="entry name" value="P-loop containing nucleotide triphosphate hydrolases"/>
    <property type="match status" value="1"/>
</dbReference>
<feature type="domain" description="ABC transporter" evidence="6">
    <location>
        <begin position="38"/>
        <end position="261"/>
    </location>
</feature>
<dbReference type="Pfam" id="PF14524">
    <property type="entry name" value="Wzt_C"/>
    <property type="match status" value="1"/>
</dbReference>
<sequence>MNAEGTVSRMAAPERPNVVEVTNVDKRFTIRKDSSLKERVVTLGRQGRKYRQDFWALRDVSVDIQAGTTIGLIGHNGSGKSTLLKVIGGILDPTDGSVRRRGRLAALLELGAGFHPDLTGRENVFLNASVLGLTREETAAQFDDIVRFSGIGDFIDTQVKFYSSGMYVRLAFAVAVHTDPDILLVDEVLAVGDEAFQRKCLDKIRAFQAEGRTIIIVSHALGQVTELCDRVILLDHGQVFFDGAPITAVAHFRDLLEQQRLEQEPSDESDGREADFVRDTEEERDGARRPRGRVARVLSVDVRAEGKDPGDVIAFGDQMIIDVTVESASRLEGWACAIGIDNPLGQNVFGVASDKIDVSLPPLEGAATIRFELSDVNFAVGKYFVNASIMDSTDAHLQDLMQAASFDVEERQRSTGMICLPARIAQL</sequence>
<dbReference type="GO" id="GO:0016020">
    <property type="term" value="C:membrane"/>
    <property type="evidence" value="ECO:0007669"/>
    <property type="project" value="InterPro"/>
</dbReference>
<evidence type="ECO:0000256" key="3">
    <source>
        <dbReference type="ARBA" id="ARBA00022741"/>
    </source>
</evidence>
<dbReference type="InterPro" id="IPR003593">
    <property type="entry name" value="AAA+_ATPase"/>
</dbReference>
<proteinExistence type="inferred from homology"/>
<evidence type="ECO:0000256" key="4">
    <source>
        <dbReference type="ARBA" id="ARBA00022840"/>
    </source>
</evidence>
<evidence type="ECO:0000259" key="6">
    <source>
        <dbReference type="PROSITE" id="PS50893"/>
    </source>
</evidence>
<dbReference type="InterPro" id="IPR050683">
    <property type="entry name" value="Bact_Polysacc_Export_ATP-bd"/>
</dbReference>
<keyword evidence="4 7" id="KW-0067">ATP-binding</keyword>
<dbReference type="InterPro" id="IPR029439">
    <property type="entry name" value="Wzt_C"/>
</dbReference>
<accession>A0A0F0LR14</accession>
<dbReference type="SUPFAM" id="SSF52540">
    <property type="entry name" value="P-loop containing nucleoside triphosphate hydrolases"/>
    <property type="match status" value="1"/>
</dbReference>
<dbReference type="InterPro" id="IPR027417">
    <property type="entry name" value="P-loop_NTPase"/>
</dbReference>
<dbReference type="Gene3D" id="2.70.50.60">
    <property type="entry name" value="abc- transporter (atp binding component) like domain"/>
    <property type="match status" value="1"/>
</dbReference>
<reference evidence="7 8" key="1">
    <citation type="submission" date="2015-02" db="EMBL/GenBank/DDBJ databases">
        <title>Draft genome sequences of ten Microbacterium spp. with emphasis on heavy metal contaminated environments.</title>
        <authorList>
            <person name="Corretto E."/>
        </authorList>
    </citation>
    <scope>NUCLEOTIDE SEQUENCE [LARGE SCALE GENOMIC DNA]</scope>
    <source>
        <strain evidence="7 8">DSM 18659</strain>
    </source>
</reference>
<protein>
    <submittedName>
        <fullName evidence="7">Teichoic acids export ATP-binding protein TagH</fullName>
        <ecNumber evidence="7">3.6.3.40</ecNumber>
    </submittedName>
</protein>
<dbReference type="InterPro" id="IPR015860">
    <property type="entry name" value="ABC_transpr_TagH-like"/>
</dbReference>
<dbReference type="PANTHER" id="PTHR46743">
    <property type="entry name" value="TEICHOIC ACIDS EXPORT ATP-BINDING PROTEIN TAGH"/>
    <property type="match status" value="1"/>
</dbReference>
<dbReference type="PANTHER" id="PTHR46743:SF2">
    <property type="entry name" value="TEICHOIC ACIDS EXPORT ATP-BINDING PROTEIN TAGH"/>
    <property type="match status" value="1"/>
</dbReference>
<evidence type="ECO:0000313" key="8">
    <source>
        <dbReference type="Proteomes" id="UP000033451"/>
    </source>
</evidence>
<dbReference type="GO" id="GO:0016887">
    <property type="term" value="F:ATP hydrolysis activity"/>
    <property type="evidence" value="ECO:0007669"/>
    <property type="project" value="InterPro"/>
</dbReference>
<evidence type="ECO:0000313" key="7">
    <source>
        <dbReference type="EMBL" id="KJL35598.1"/>
    </source>
</evidence>
<keyword evidence="2" id="KW-0813">Transport</keyword>